<gene>
    <name evidence="2" type="primary">rayT</name>
    <name evidence="2" type="ORF">ANTHELSMS3_04533</name>
</gene>
<dbReference type="PANTHER" id="PTHR36966:SF1">
    <property type="entry name" value="REP-ASSOCIATED TYROSINE TRANSPOSASE"/>
    <property type="match status" value="1"/>
</dbReference>
<protein>
    <submittedName>
        <fullName evidence="2">REP-associated tyrosine transposase</fullName>
    </submittedName>
</protein>
<evidence type="ECO:0000259" key="1">
    <source>
        <dbReference type="SMART" id="SM01321"/>
    </source>
</evidence>
<dbReference type="InterPro" id="IPR052715">
    <property type="entry name" value="RAYT_transposase"/>
</dbReference>
<evidence type="ECO:0000313" key="2">
    <source>
        <dbReference type="EMBL" id="ASP23132.1"/>
    </source>
</evidence>
<dbReference type="GO" id="GO:0043565">
    <property type="term" value="F:sequence-specific DNA binding"/>
    <property type="evidence" value="ECO:0007669"/>
    <property type="project" value="TreeGrafter"/>
</dbReference>
<dbReference type="KEGG" id="aht:ANTHELSMS3_04533"/>
<reference evidence="2 3" key="1">
    <citation type="submission" date="2017-07" db="EMBL/GenBank/DDBJ databases">
        <title>Genome Sequence of Antarctobacter heliothermus Strain SMS3 Isolated from a culture of the Diatom Skeletonema marinoi.</title>
        <authorList>
            <person name="Topel M."/>
            <person name="Pinder M.I.M."/>
            <person name="Johansson O.N."/>
            <person name="Kourtchenko O."/>
            <person name="Godhe A."/>
            <person name="Clarke A.K."/>
        </authorList>
    </citation>
    <scope>NUCLEOTIDE SEQUENCE [LARGE SCALE GENOMIC DNA]</scope>
    <source>
        <strain evidence="2 3">SMS3</strain>
    </source>
</reference>
<dbReference type="SMART" id="SM01321">
    <property type="entry name" value="Y1_Tnp"/>
    <property type="match status" value="1"/>
</dbReference>
<dbReference type="PANTHER" id="PTHR36966">
    <property type="entry name" value="REP-ASSOCIATED TYROSINE TRANSPOSASE"/>
    <property type="match status" value="1"/>
</dbReference>
<dbReference type="RefSeq" id="WP_094036793.1">
    <property type="nucleotide sequence ID" value="NZ_CP022540.1"/>
</dbReference>
<accession>A0A222EAE1</accession>
<evidence type="ECO:0000313" key="3">
    <source>
        <dbReference type="Proteomes" id="UP000203589"/>
    </source>
</evidence>
<dbReference type="EMBL" id="CP022540">
    <property type="protein sequence ID" value="ASP23132.1"/>
    <property type="molecule type" value="Genomic_DNA"/>
</dbReference>
<dbReference type="GO" id="GO:0004803">
    <property type="term" value="F:transposase activity"/>
    <property type="evidence" value="ECO:0007669"/>
    <property type="project" value="InterPro"/>
</dbReference>
<dbReference type="SUPFAM" id="SSF143422">
    <property type="entry name" value="Transposase IS200-like"/>
    <property type="match status" value="1"/>
</dbReference>
<name>A0A222EAE1_9RHOB</name>
<dbReference type="InterPro" id="IPR002686">
    <property type="entry name" value="Transposase_17"/>
</dbReference>
<organism evidence="2 3">
    <name type="scientific">Antarctobacter heliothermus</name>
    <dbReference type="NCBI Taxonomy" id="74033"/>
    <lineage>
        <taxon>Bacteria</taxon>
        <taxon>Pseudomonadati</taxon>
        <taxon>Pseudomonadota</taxon>
        <taxon>Alphaproteobacteria</taxon>
        <taxon>Rhodobacterales</taxon>
        <taxon>Roseobacteraceae</taxon>
        <taxon>Antarctobacter</taxon>
    </lineage>
</organism>
<dbReference type="InterPro" id="IPR036515">
    <property type="entry name" value="Transposase_17_sf"/>
</dbReference>
<dbReference type="AlphaFoldDB" id="A0A222EAE1"/>
<feature type="domain" description="Transposase IS200-like" evidence="1">
    <location>
        <begin position="9"/>
        <end position="163"/>
    </location>
</feature>
<dbReference type="Proteomes" id="UP000203589">
    <property type="component" value="Chromosome"/>
</dbReference>
<dbReference type="GO" id="GO:0006313">
    <property type="term" value="P:DNA transposition"/>
    <property type="evidence" value="ECO:0007669"/>
    <property type="project" value="InterPro"/>
</dbReference>
<proteinExistence type="predicted"/>
<dbReference type="NCBIfam" id="NF047646">
    <property type="entry name" value="REP_Tyr_transpos"/>
    <property type="match status" value="1"/>
</dbReference>
<dbReference type="Gene3D" id="3.30.70.1290">
    <property type="entry name" value="Transposase IS200-like"/>
    <property type="match status" value="1"/>
</dbReference>
<sequence>MSRYIRPKVSGARVFFTVNLADRGSDLLVQEVDLFRDAVRRTRAERPFGIEAWVVLPDHLHCIWQMPAGDREYGRRWGAIKARFTMAVREKYSIDDGCRPGLSPAYPKMPSELPVVRSGRFAGLKPGLRETKREAAVWQRRFWEHHIRDEADFAAHLRYCWINPVKHGLVERVEDWPYSSVHRDVRFRVGMDLVG</sequence>
<keyword evidence="3" id="KW-1185">Reference proteome</keyword>
<dbReference type="OrthoDB" id="9794403at2"/>